<evidence type="ECO:0000256" key="1">
    <source>
        <dbReference type="SAM" id="Phobius"/>
    </source>
</evidence>
<dbReference type="RefSeq" id="WP_088465608.1">
    <property type="nucleotide sequence ID" value="NZ_NIRR01000037.1"/>
</dbReference>
<dbReference type="InterPro" id="IPR001173">
    <property type="entry name" value="Glyco_trans_2-like"/>
</dbReference>
<organism evidence="3 4">
    <name type="scientific">Hymenobacter amundsenii</name>
    <dbReference type="NCBI Taxonomy" id="2006685"/>
    <lineage>
        <taxon>Bacteria</taxon>
        <taxon>Pseudomonadati</taxon>
        <taxon>Bacteroidota</taxon>
        <taxon>Cytophagia</taxon>
        <taxon>Cytophagales</taxon>
        <taxon>Hymenobacteraceae</taxon>
        <taxon>Hymenobacter</taxon>
    </lineage>
</organism>
<protein>
    <recommendedName>
        <fullName evidence="2">Glycosyltransferase 2-like domain-containing protein</fullName>
    </recommendedName>
</protein>
<keyword evidence="1" id="KW-0812">Transmembrane</keyword>
<dbReference type="PANTHER" id="PTHR43685:SF2">
    <property type="entry name" value="GLYCOSYLTRANSFERASE 2-LIKE DOMAIN-CONTAINING PROTEIN"/>
    <property type="match status" value="1"/>
</dbReference>
<keyword evidence="1" id="KW-1133">Transmembrane helix</keyword>
<proteinExistence type="predicted"/>
<sequence>MPPLVSVILPVYNQELYLAQTLDSVLAQDYPDFELLIHDDGSTDQSAAIIRRYAARDARIRASYGPNAGHAAVINELVALAQGEWCALLDADDLMLPERLRRQLAYHQTHPEVDASSCHSYYINKDGRRLSKQRYPGLLDPTDGPRARARGQYVQCAMTGLFMRRCVFEQSGGLDSRFWPSDDFEYFNRLVDQGYTLVIVPEILMEYRLHATAITMRQPLRTYDTIGYVMANLDHRQAGRPEVTFDSFMAVRNAQPWYTKLNRKRYNYAQLFFRNAGIDLMSGRRWRFGWQLAVSAVLAPLHLLLKIKRIAVK</sequence>
<accession>A0A246FHD0</accession>
<dbReference type="OrthoDB" id="6307329at2"/>
<keyword evidence="4" id="KW-1185">Reference proteome</keyword>
<dbReference type="AlphaFoldDB" id="A0A246FHD0"/>
<evidence type="ECO:0000259" key="2">
    <source>
        <dbReference type="Pfam" id="PF00535"/>
    </source>
</evidence>
<dbReference type="Gene3D" id="3.90.550.10">
    <property type="entry name" value="Spore Coat Polysaccharide Biosynthesis Protein SpsA, Chain A"/>
    <property type="match status" value="1"/>
</dbReference>
<evidence type="ECO:0000313" key="4">
    <source>
        <dbReference type="Proteomes" id="UP000197277"/>
    </source>
</evidence>
<feature type="transmembrane region" description="Helical" evidence="1">
    <location>
        <begin position="288"/>
        <end position="305"/>
    </location>
</feature>
<name>A0A246FHD0_9BACT</name>
<dbReference type="InterPro" id="IPR050834">
    <property type="entry name" value="Glycosyltransf_2"/>
</dbReference>
<dbReference type="PANTHER" id="PTHR43685">
    <property type="entry name" value="GLYCOSYLTRANSFERASE"/>
    <property type="match status" value="1"/>
</dbReference>
<evidence type="ECO:0000313" key="3">
    <source>
        <dbReference type="EMBL" id="OWP61947.1"/>
    </source>
</evidence>
<feature type="domain" description="Glycosyltransferase 2-like" evidence="2">
    <location>
        <begin position="6"/>
        <end position="162"/>
    </location>
</feature>
<comment type="caution">
    <text evidence="3">The sequence shown here is derived from an EMBL/GenBank/DDBJ whole genome shotgun (WGS) entry which is preliminary data.</text>
</comment>
<gene>
    <name evidence="3" type="ORF">CDA63_16740</name>
</gene>
<dbReference type="Pfam" id="PF00535">
    <property type="entry name" value="Glycos_transf_2"/>
    <property type="match status" value="1"/>
</dbReference>
<dbReference type="EMBL" id="NIRR01000037">
    <property type="protein sequence ID" value="OWP61947.1"/>
    <property type="molecule type" value="Genomic_DNA"/>
</dbReference>
<dbReference type="SUPFAM" id="SSF53448">
    <property type="entry name" value="Nucleotide-diphospho-sugar transferases"/>
    <property type="match status" value="1"/>
</dbReference>
<dbReference type="InterPro" id="IPR029044">
    <property type="entry name" value="Nucleotide-diphossugar_trans"/>
</dbReference>
<reference evidence="3 4" key="1">
    <citation type="submission" date="2017-06" db="EMBL/GenBank/DDBJ databases">
        <title>Hymenobacter amundsenii sp. nov. isolated from regoliths in Antarctica.</title>
        <authorList>
            <person name="Sedlacek I."/>
            <person name="Kralova S."/>
            <person name="Pantucek R."/>
            <person name="Svec P."/>
            <person name="Holochova P."/>
            <person name="Stankova E."/>
            <person name="Vrbovska V."/>
            <person name="Busse H.-J."/>
        </authorList>
    </citation>
    <scope>NUCLEOTIDE SEQUENCE [LARGE SCALE GENOMIC DNA]</scope>
    <source>
        <strain evidence="3 4">CCM 8682</strain>
    </source>
</reference>
<dbReference type="Proteomes" id="UP000197277">
    <property type="component" value="Unassembled WGS sequence"/>
</dbReference>
<keyword evidence="1" id="KW-0472">Membrane</keyword>